<dbReference type="AlphaFoldDB" id="A0A919PMJ3"/>
<dbReference type="Proteomes" id="UP000660611">
    <property type="component" value="Unassembled WGS sequence"/>
</dbReference>
<evidence type="ECO:0000256" key="1">
    <source>
        <dbReference type="SAM" id="MobiDB-lite"/>
    </source>
</evidence>
<sequence length="317" mass="33540">MGPGSRGRSHKRRHRQQSVHRRTPHRRAPSTAAGPPGLFAAVVGDVDPLLRRILGGPAALVPDDDPTDAEFAGAAFVSMAALTIGDPMASVTAGGTLEAVLLSDVIPSFERAVTPMAPAVVLGLGSVAGGRVAAAAAATVERMVAAGAHRPVWSPELAGPLRAGGCHRLVAADGTHVGLGFSVARAGWTKSVECYLDRTDGRLVRTYLTFLVGVGSPAHEQQLGVRRHLHEAIRAVREDVPPADFRALVEDALERSDAHDRHRPTPLIDPFVFAGEHLSLTGASPIDDAPASPLTRTVAPLLRSWMRSLPREVRRLQ</sequence>
<comment type="caution">
    <text evidence="2">The sequence shown here is derived from an EMBL/GenBank/DDBJ whole genome shotgun (WGS) entry which is preliminary data.</text>
</comment>
<reference evidence="2" key="1">
    <citation type="submission" date="2021-01" db="EMBL/GenBank/DDBJ databases">
        <title>Whole genome shotgun sequence of Dactylosporangium siamense NBRC 106093.</title>
        <authorList>
            <person name="Komaki H."/>
            <person name="Tamura T."/>
        </authorList>
    </citation>
    <scope>NUCLEOTIDE SEQUENCE</scope>
    <source>
        <strain evidence="2">NBRC 106093</strain>
    </source>
</reference>
<dbReference type="EMBL" id="BONQ01000083">
    <property type="protein sequence ID" value="GIG47520.1"/>
    <property type="molecule type" value="Genomic_DNA"/>
</dbReference>
<gene>
    <name evidence="2" type="ORF">Dsi01nite_055610</name>
</gene>
<protein>
    <submittedName>
        <fullName evidence="2">Uncharacterized protein</fullName>
    </submittedName>
</protein>
<organism evidence="2 3">
    <name type="scientific">Dactylosporangium siamense</name>
    <dbReference type="NCBI Taxonomy" id="685454"/>
    <lineage>
        <taxon>Bacteria</taxon>
        <taxon>Bacillati</taxon>
        <taxon>Actinomycetota</taxon>
        <taxon>Actinomycetes</taxon>
        <taxon>Micromonosporales</taxon>
        <taxon>Micromonosporaceae</taxon>
        <taxon>Dactylosporangium</taxon>
    </lineage>
</organism>
<proteinExistence type="predicted"/>
<dbReference type="RefSeq" id="WP_203849236.1">
    <property type="nucleotide sequence ID" value="NZ_BAAAVW010000018.1"/>
</dbReference>
<keyword evidence="3" id="KW-1185">Reference proteome</keyword>
<feature type="compositionally biased region" description="Basic residues" evidence="1">
    <location>
        <begin position="7"/>
        <end position="28"/>
    </location>
</feature>
<name>A0A919PMJ3_9ACTN</name>
<accession>A0A919PMJ3</accession>
<evidence type="ECO:0000313" key="2">
    <source>
        <dbReference type="EMBL" id="GIG47520.1"/>
    </source>
</evidence>
<evidence type="ECO:0000313" key="3">
    <source>
        <dbReference type="Proteomes" id="UP000660611"/>
    </source>
</evidence>
<feature type="region of interest" description="Disordered" evidence="1">
    <location>
        <begin position="1"/>
        <end position="36"/>
    </location>
</feature>